<dbReference type="InterPro" id="IPR012676">
    <property type="entry name" value="TGS-like"/>
</dbReference>
<feature type="domain" description="TGS" evidence="7">
    <location>
        <begin position="417"/>
        <end position="478"/>
    </location>
</feature>
<dbReference type="GO" id="GO:0008893">
    <property type="term" value="F:guanosine-3',5'-bis(diphosphate) 3'-diphosphatase activity"/>
    <property type="evidence" value="ECO:0007669"/>
    <property type="project" value="TreeGrafter"/>
</dbReference>
<dbReference type="Proteomes" id="UP001156215">
    <property type="component" value="Chromosome"/>
</dbReference>
<dbReference type="Gene3D" id="3.10.20.30">
    <property type="match status" value="1"/>
</dbReference>
<dbReference type="GO" id="GO:0042594">
    <property type="term" value="P:response to starvation"/>
    <property type="evidence" value="ECO:0007669"/>
    <property type="project" value="TreeGrafter"/>
</dbReference>
<dbReference type="CDD" id="cd04876">
    <property type="entry name" value="ACT_RelA-SpoT"/>
    <property type="match status" value="1"/>
</dbReference>
<comment type="similarity">
    <text evidence="5">Belongs to the relA/spoT family.</text>
</comment>
<keyword evidence="9" id="KW-1185">Reference proteome</keyword>
<dbReference type="SUPFAM" id="SSF55021">
    <property type="entry name" value="ACT-like"/>
    <property type="match status" value="1"/>
</dbReference>
<feature type="domain" description="ACT" evidence="6">
    <location>
        <begin position="677"/>
        <end position="748"/>
    </location>
</feature>
<dbReference type="Gene3D" id="1.10.3210.10">
    <property type="entry name" value="Hypothetical protein af1432"/>
    <property type="match status" value="1"/>
</dbReference>
<dbReference type="PANTHER" id="PTHR21262:SF31">
    <property type="entry name" value="GTP PYROPHOSPHOKINASE"/>
    <property type="match status" value="1"/>
</dbReference>
<gene>
    <name evidence="8" type="ORF">NB640_04575</name>
</gene>
<organism evidence="8 9">
    <name type="scientific">Oxalobacter vibrioformis</name>
    <dbReference type="NCBI Taxonomy" id="933080"/>
    <lineage>
        <taxon>Bacteria</taxon>
        <taxon>Pseudomonadati</taxon>
        <taxon>Pseudomonadota</taxon>
        <taxon>Betaproteobacteria</taxon>
        <taxon>Burkholderiales</taxon>
        <taxon>Oxalobacteraceae</taxon>
        <taxon>Oxalobacter</taxon>
    </lineage>
</organism>
<dbReference type="InterPro" id="IPR002912">
    <property type="entry name" value="ACT_dom"/>
</dbReference>
<accession>A0A9E9P4B4</accession>
<evidence type="ECO:0000256" key="1">
    <source>
        <dbReference type="ARBA" id="ARBA00019852"/>
    </source>
</evidence>
<dbReference type="InterPro" id="IPR004811">
    <property type="entry name" value="RelA/Spo_fam"/>
</dbReference>
<evidence type="ECO:0000256" key="2">
    <source>
        <dbReference type="ARBA" id="ARBA00029754"/>
    </source>
</evidence>
<evidence type="ECO:0000256" key="5">
    <source>
        <dbReference type="RuleBase" id="RU003847"/>
    </source>
</evidence>
<dbReference type="InterPro" id="IPR004095">
    <property type="entry name" value="TGS"/>
</dbReference>
<dbReference type="InterPro" id="IPR012675">
    <property type="entry name" value="Beta-grasp_dom_sf"/>
</dbReference>
<dbReference type="KEGG" id="ovb:NB640_04575"/>
<name>A0A9E9P4B4_9BURK</name>
<protein>
    <recommendedName>
        <fullName evidence="1">GTP pyrophosphokinase</fullName>
    </recommendedName>
    <alternativeName>
        <fullName evidence="3">(p)ppGpp synthase</fullName>
    </alternativeName>
    <alternativeName>
        <fullName evidence="2">ATP:GTP 3'-pyrophosphotransferase</fullName>
    </alternativeName>
    <alternativeName>
        <fullName evidence="4">ppGpp synthase I</fullName>
    </alternativeName>
</protein>
<comment type="function">
    <text evidence="5">In eubacteria ppGpp (guanosine 3'-diphosphate 5'-diphosphate) is a mediator of the stringent response that coordinates a variety of cellular activities in response to changes in nutritional abundance.</text>
</comment>
<reference evidence="8" key="1">
    <citation type="journal article" date="2022" name="Front. Microbiol.">
        <title>New perspectives on an old grouping: The genomic and phenotypic variability of Oxalobacter formigenes and the implications for calcium oxalate stone prevention.</title>
        <authorList>
            <person name="Chmiel J.A."/>
            <person name="Carr C."/>
            <person name="Stuivenberg G.A."/>
            <person name="Venema R."/>
            <person name="Chanyi R.M."/>
            <person name="Al K.F."/>
            <person name="Giguere D."/>
            <person name="Say H."/>
            <person name="Akouris P.P."/>
            <person name="Dominguez Romero S.A."/>
            <person name="Kwong A."/>
            <person name="Tai V."/>
            <person name="Koval S.F."/>
            <person name="Razvi H."/>
            <person name="Bjazevic J."/>
            <person name="Burton J.P."/>
        </authorList>
    </citation>
    <scope>NUCLEOTIDE SEQUENCE</scope>
    <source>
        <strain evidence="8">WoOx3</strain>
    </source>
</reference>
<proteinExistence type="inferred from homology"/>
<evidence type="ECO:0000313" key="9">
    <source>
        <dbReference type="Proteomes" id="UP001156215"/>
    </source>
</evidence>
<dbReference type="Pfam" id="PF13291">
    <property type="entry name" value="ACT_4"/>
    <property type="match status" value="1"/>
</dbReference>
<evidence type="ECO:0000256" key="4">
    <source>
        <dbReference type="ARBA" id="ARBA00033308"/>
    </source>
</evidence>
<evidence type="ECO:0000256" key="3">
    <source>
        <dbReference type="ARBA" id="ARBA00032407"/>
    </source>
</evidence>
<dbReference type="Gene3D" id="3.30.460.10">
    <property type="entry name" value="Beta Polymerase, domain 2"/>
    <property type="match status" value="1"/>
</dbReference>
<dbReference type="GO" id="GO:0015949">
    <property type="term" value="P:nucleobase-containing small molecule interconversion"/>
    <property type="evidence" value="ECO:0007669"/>
    <property type="project" value="UniProtKB-ARBA"/>
</dbReference>
<dbReference type="PROSITE" id="PS51880">
    <property type="entry name" value="TGS"/>
    <property type="match status" value="1"/>
</dbReference>
<dbReference type="EMBL" id="CP098242">
    <property type="protein sequence ID" value="WAW10918.1"/>
    <property type="molecule type" value="Genomic_DNA"/>
</dbReference>
<dbReference type="SUPFAM" id="SSF109604">
    <property type="entry name" value="HD-domain/PDEase-like"/>
    <property type="match status" value="1"/>
</dbReference>
<evidence type="ECO:0000259" key="6">
    <source>
        <dbReference type="PROSITE" id="PS51671"/>
    </source>
</evidence>
<evidence type="ECO:0000313" key="8">
    <source>
        <dbReference type="EMBL" id="WAW10918.1"/>
    </source>
</evidence>
<dbReference type="SUPFAM" id="SSF81301">
    <property type="entry name" value="Nucleotidyltransferase"/>
    <property type="match status" value="1"/>
</dbReference>
<dbReference type="CDD" id="cd05399">
    <property type="entry name" value="NT_Rel-Spo_like"/>
    <property type="match status" value="1"/>
</dbReference>
<dbReference type="PROSITE" id="PS51671">
    <property type="entry name" value="ACT"/>
    <property type="match status" value="1"/>
</dbReference>
<dbReference type="Gene3D" id="3.30.70.260">
    <property type="match status" value="1"/>
</dbReference>
<dbReference type="InterPro" id="IPR043519">
    <property type="entry name" value="NT_sf"/>
</dbReference>
<dbReference type="PANTHER" id="PTHR21262">
    <property type="entry name" value="GUANOSINE-3',5'-BIS DIPHOSPHATE 3'-PYROPHOSPHOHYDROLASE"/>
    <property type="match status" value="1"/>
</dbReference>
<dbReference type="InterPro" id="IPR007685">
    <property type="entry name" value="RelA_SpoT"/>
</dbReference>
<dbReference type="Pfam" id="PF13328">
    <property type="entry name" value="HD_4"/>
    <property type="match status" value="1"/>
</dbReference>
<dbReference type="InterPro" id="IPR033655">
    <property type="entry name" value="TGS_RelA/SpoT"/>
</dbReference>
<dbReference type="RefSeq" id="WP_269309992.1">
    <property type="nucleotide sequence ID" value="NZ_CP098242.1"/>
</dbReference>
<dbReference type="GO" id="GO:0015969">
    <property type="term" value="P:guanosine tetraphosphate metabolic process"/>
    <property type="evidence" value="ECO:0007669"/>
    <property type="project" value="InterPro"/>
</dbReference>
<dbReference type="GO" id="GO:0008728">
    <property type="term" value="F:GTP diphosphokinase activity"/>
    <property type="evidence" value="ECO:0007669"/>
    <property type="project" value="TreeGrafter"/>
</dbReference>
<sequence length="748" mass="84378">MVSPITFVNVAEKITTGLLPEHSKQVIDAYEFAVDVYDDKQLDSGQPVIDFARTVGVILSTLNTDAETRIAGLLIPLPEISPGEWEKIENRYGSEVVSLVDNVRRLLKLKDISGGLLQPQVSGKNAAQFRKDQAETLRKMLLAMASDMRVVLLRLAARVAGLRYIAETKKLNEVSEHYARETLELYAPLANRLGIWQMKWELEDLSFRFLEPDAYKSIAKKLEEKRVEREEFIEDAIRRVKEELKAAGIKAEISGRPKHIYSIWNKMHGKSLDFEQMHDVRALRIIVFDIKTCFAVLDLIHRMWTPILEEFDDYISRPKPNGYQSLHTIVVAEDGQTLEVQIRTEEMHNFAEYGVASHWRYKETGGSDFAAQQQYDEKISWLRQLLSWKAEVADTVAEQDDIHSDWVRKIKATTLDDRIYVLTPQARVIDLPKGATPIDFAYQVHTDVGHRCRGVRVDGAMVPLNTPLKSGQTVEIITAKGIDAGPSRDWLTPGFAINSRTHNKIRAWFNAVEHEEAIANGRTIVDKILQREGKTSVNLEELAHKLGYAKLEEFLLAAGKDKINTRTVEQVLHGEEPLKETKTEDIVLPRKSRASSIMRGAKSGVLVVGAEGLLTQMARCCKPAPPDPIIGFVTRGKGVSIHRPECKNFLEMQKKSPERVIETDWGTSDPETVYPVDVFILAGDRQGLLRDISDIFMREKLNVIGVNTQSNKGQARMSFTAEVGSTDSLNKAIQMIREVPGVLDVKRL</sequence>
<dbReference type="Pfam" id="PF04607">
    <property type="entry name" value="RelA_SpoT"/>
    <property type="match status" value="1"/>
</dbReference>
<dbReference type="InterPro" id="IPR045865">
    <property type="entry name" value="ACT-like_dom_sf"/>
</dbReference>
<evidence type="ECO:0000259" key="7">
    <source>
        <dbReference type="PROSITE" id="PS51880"/>
    </source>
</evidence>
<dbReference type="FunFam" id="3.30.460.10:FF:000001">
    <property type="entry name" value="GTP pyrophosphokinase RelA"/>
    <property type="match status" value="1"/>
</dbReference>
<dbReference type="Pfam" id="PF02824">
    <property type="entry name" value="TGS"/>
    <property type="match status" value="1"/>
</dbReference>
<dbReference type="NCBIfam" id="TIGR00691">
    <property type="entry name" value="spoT_relA"/>
    <property type="match status" value="1"/>
</dbReference>
<dbReference type="CDD" id="cd01668">
    <property type="entry name" value="TGS_RSH"/>
    <property type="match status" value="1"/>
</dbReference>
<dbReference type="AlphaFoldDB" id="A0A9E9P4B4"/>
<dbReference type="SUPFAM" id="SSF81271">
    <property type="entry name" value="TGS-like"/>
    <property type="match status" value="1"/>
</dbReference>
<dbReference type="FunFam" id="3.10.20.30:FF:000002">
    <property type="entry name" value="GTP pyrophosphokinase (RelA/SpoT)"/>
    <property type="match status" value="1"/>
</dbReference>
<dbReference type="SMART" id="SM00954">
    <property type="entry name" value="RelA_SpoT"/>
    <property type="match status" value="1"/>
</dbReference>
<dbReference type="GO" id="GO:0005886">
    <property type="term" value="C:plasma membrane"/>
    <property type="evidence" value="ECO:0007669"/>
    <property type="project" value="TreeGrafter"/>
</dbReference>